<dbReference type="Pfam" id="PF14028">
    <property type="entry name" value="Lant_dehydr_C"/>
    <property type="match status" value="1"/>
</dbReference>
<dbReference type="Proteomes" id="UP000321392">
    <property type="component" value="Unassembled WGS sequence"/>
</dbReference>
<accession>A0A562PQX5</accession>
<evidence type="ECO:0000313" key="4">
    <source>
        <dbReference type="Proteomes" id="UP000254518"/>
    </source>
</evidence>
<dbReference type="EMBL" id="VLKX01000009">
    <property type="protein sequence ID" value="TWI46466.1"/>
    <property type="molecule type" value="Genomic_DNA"/>
</dbReference>
<keyword evidence="4" id="KW-1185">Reference proteome</keyword>
<feature type="domain" description="Thiopeptide-type bacteriocin biosynthesis" evidence="1">
    <location>
        <begin position="11"/>
        <end position="275"/>
    </location>
</feature>
<sequence length="284" mass="34196">MKRDFCIGSEWLYYKIYTGVKTADLVLLEKLYPVILDLQEEKIICKWFFIRYKDPDEHLRIRFYCKTPENVSTAIARMYPVLNLLLEKNSIWKVQTDTYQREIERYGEKTMIDSEKLFWYDSEMIMQYLTLKPSFERNEAPLLFSFTAIDTFLNSFGLSNFDKLFLMDKLQLAFKKEFDADKSLRKELDKEYRALSQDIDDFLTGKAQNQFPQIFKIIQDKKSEVSAVIVGIPVKLQMPLLDFLSSHIHMMVNRHFTSRQRKYELIIYDHLYRYYKIQVFKRTL</sequence>
<comment type="caution">
    <text evidence="3">The sequence shown here is derived from an EMBL/GenBank/DDBJ whole genome shotgun (WGS) entry which is preliminary data.</text>
</comment>
<reference evidence="2 4" key="2">
    <citation type="submission" date="2018-07" db="EMBL/GenBank/DDBJ databases">
        <title>Genomic Encyclopedia of Type Strains, Phase IV (KMG-IV): sequencing the most valuable type-strain genomes for metagenomic binning, comparative biology and taxonomic classification.</title>
        <authorList>
            <person name="Goeker M."/>
        </authorList>
    </citation>
    <scope>NUCLEOTIDE SEQUENCE [LARGE SCALE GENOMIC DNA]</scope>
    <source>
        <strain evidence="2 4">DSM 19728</strain>
    </source>
</reference>
<name>A0A562PQX5_9FLAO</name>
<dbReference type="InterPro" id="IPR023809">
    <property type="entry name" value="Thiopep_bacteriocin_synth_dom"/>
</dbReference>
<evidence type="ECO:0000259" key="1">
    <source>
        <dbReference type="Pfam" id="PF14028"/>
    </source>
</evidence>
<evidence type="ECO:0000313" key="2">
    <source>
        <dbReference type="EMBL" id="RDI53565.1"/>
    </source>
</evidence>
<reference evidence="3" key="3">
    <citation type="submission" date="2019-07" db="EMBL/GenBank/DDBJ databases">
        <authorList>
            <person name="Whitman W."/>
            <person name="Huntemann M."/>
            <person name="Clum A."/>
            <person name="Pillay M."/>
            <person name="Palaniappan K."/>
            <person name="Varghese N."/>
            <person name="Mikhailova N."/>
            <person name="Stamatis D."/>
            <person name="Reddy T."/>
            <person name="Daum C."/>
            <person name="Shapiro N."/>
            <person name="Ivanova N."/>
            <person name="Kyrpides N."/>
            <person name="Woyke T."/>
        </authorList>
    </citation>
    <scope>NUCLEOTIDE SEQUENCE</scope>
    <source>
        <strain evidence="3">CGMCC 1.5380</strain>
    </source>
</reference>
<dbReference type="Proteomes" id="UP000254518">
    <property type="component" value="Unassembled WGS sequence"/>
</dbReference>
<evidence type="ECO:0000313" key="5">
    <source>
        <dbReference type="Proteomes" id="UP000321392"/>
    </source>
</evidence>
<proteinExistence type="predicted"/>
<organism evidence="3 5">
    <name type="scientific">Flavobacterium glaciei</name>
    <dbReference type="NCBI Taxonomy" id="386300"/>
    <lineage>
        <taxon>Bacteria</taxon>
        <taxon>Pseudomonadati</taxon>
        <taxon>Bacteroidota</taxon>
        <taxon>Flavobacteriia</taxon>
        <taxon>Flavobacteriales</taxon>
        <taxon>Flavobacteriaceae</taxon>
        <taxon>Flavobacterium</taxon>
    </lineage>
</organism>
<evidence type="ECO:0000313" key="3">
    <source>
        <dbReference type="EMBL" id="TWI46466.1"/>
    </source>
</evidence>
<gene>
    <name evidence="2" type="ORF">DFR66_109130</name>
    <name evidence="3" type="ORF">IQ02_01990</name>
</gene>
<reference evidence="3 5" key="1">
    <citation type="journal article" date="2015" name="Stand. Genomic Sci.">
        <title>Genomic Encyclopedia of Bacterial and Archaeal Type Strains, Phase III: the genomes of soil and plant-associated and newly described type strains.</title>
        <authorList>
            <person name="Whitman W.B."/>
            <person name="Woyke T."/>
            <person name="Klenk H.P."/>
            <person name="Zhou Y."/>
            <person name="Lilburn T.G."/>
            <person name="Beck B.J."/>
            <person name="De Vos P."/>
            <person name="Vandamme P."/>
            <person name="Eisen J.A."/>
            <person name="Garrity G."/>
            <person name="Hugenholtz P."/>
            <person name="Kyrpides N.C."/>
        </authorList>
    </citation>
    <scope>NUCLEOTIDE SEQUENCE [LARGE SCALE GENOMIC DNA]</scope>
    <source>
        <strain evidence="3 5">CGMCC 1.5380</strain>
    </source>
</reference>
<dbReference type="OrthoDB" id="1273722at2"/>
<dbReference type="EMBL" id="QQBA01000009">
    <property type="protein sequence ID" value="RDI53565.1"/>
    <property type="molecule type" value="Genomic_DNA"/>
</dbReference>
<dbReference type="RefSeq" id="WP_114754614.1">
    <property type="nucleotide sequence ID" value="NZ_QQBA01000009.1"/>
</dbReference>
<protein>
    <submittedName>
        <fullName evidence="3">Thiopeptide-type bacteriocin biosynthesis protein</fullName>
    </submittedName>
</protein>
<dbReference type="AlphaFoldDB" id="A0A562PQX5"/>
<dbReference type="NCBIfam" id="TIGR03891">
    <property type="entry name" value="thiopep_ocin"/>
    <property type="match status" value="1"/>
</dbReference>